<dbReference type="InterPro" id="IPR010432">
    <property type="entry name" value="RDD"/>
</dbReference>
<feature type="transmembrane region" description="Helical" evidence="7">
    <location>
        <begin position="74"/>
        <end position="94"/>
    </location>
</feature>
<dbReference type="GO" id="GO:0005886">
    <property type="term" value="C:plasma membrane"/>
    <property type="evidence" value="ECO:0007669"/>
    <property type="project" value="UniProtKB-SubCell"/>
</dbReference>
<reference evidence="9 10" key="1">
    <citation type="submission" date="2015-10" db="EMBL/GenBank/DDBJ databases">
        <title>Metagenome-Assembled Genomes uncover a global brackish microbiome.</title>
        <authorList>
            <person name="Hugerth L.W."/>
            <person name="Larsson J."/>
            <person name="Alneberg J."/>
            <person name="Lindh M.V."/>
            <person name="Legrand C."/>
            <person name="Pinhassi J."/>
            <person name="Andersson A.F."/>
        </authorList>
    </citation>
    <scope>NUCLEOTIDE SEQUENCE [LARGE SCALE GENOMIC DNA]</scope>
    <source>
        <strain evidence="9">BACL4 MAG-120507-bin80</strain>
    </source>
</reference>
<evidence type="ECO:0000256" key="3">
    <source>
        <dbReference type="ARBA" id="ARBA00022692"/>
    </source>
</evidence>
<evidence type="ECO:0000313" key="10">
    <source>
        <dbReference type="Proteomes" id="UP000051934"/>
    </source>
</evidence>
<dbReference type="Proteomes" id="UP000051934">
    <property type="component" value="Unassembled WGS sequence"/>
</dbReference>
<sequence>MNSENTQPDSKESTNAHTDESSYPRAGLPRRLAALLYDGFLVFAMWMFIGYAMLGIFGTDSNQVVEGVVQTDSVVSTLTFLLMVASSSGFYLWFWTRGGQTLGMISWRLKAVSFDDRPMSVRQGIIRFFSAWPAFWLAGIGYFWLYLDKNNDALHDKLSETKVILMPKGHKPFEKKTP</sequence>
<keyword evidence="4 7" id="KW-1133">Transmembrane helix</keyword>
<dbReference type="Pfam" id="PF06271">
    <property type="entry name" value="RDD"/>
    <property type="match status" value="1"/>
</dbReference>
<feature type="domain" description="RDD" evidence="8">
    <location>
        <begin position="26"/>
        <end position="159"/>
    </location>
</feature>
<dbReference type="PANTHER" id="PTHR36115:SF10">
    <property type="entry name" value="RDD DOMAIN-CONTAINING PROTEIN"/>
    <property type="match status" value="1"/>
</dbReference>
<keyword evidence="3 7" id="KW-0812">Transmembrane</keyword>
<keyword evidence="2" id="KW-1003">Cell membrane</keyword>
<evidence type="ECO:0000259" key="8">
    <source>
        <dbReference type="Pfam" id="PF06271"/>
    </source>
</evidence>
<dbReference type="PANTHER" id="PTHR36115">
    <property type="entry name" value="PROLINE-RICH ANTIGEN HOMOLOG-RELATED"/>
    <property type="match status" value="1"/>
</dbReference>
<evidence type="ECO:0000256" key="1">
    <source>
        <dbReference type="ARBA" id="ARBA00004651"/>
    </source>
</evidence>
<dbReference type="EMBL" id="LIBB01000169">
    <property type="protein sequence ID" value="KRO71527.1"/>
    <property type="molecule type" value="Genomic_DNA"/>
</dbReference>
<evidence type="ECO:0000256" key="6">
    <source>
        <dbReference type="SAM" id="MobiDB-lite"/>
    </source>
</evidence>
<comment type="caution">
    <text evidence="9">The sequence shown here is derived from an EMBL/GenBank/DDBJ whole genome shotgun (WGS) entry which is preliminary data.</text>
</comment>
<organism evidence="9 10">
    <name type="scientific">OM182 bacterium BACL3 MAG-120507-bin80</name>
    <dbReference type="NCBI Taxonomy" id="1655577"/>
    <lineage>
        <taxon>Bacteria</taxon>
        <taxon>Pseudomonadati</taxon>
        <taxon>Pseudomonadota</taxon>
        <taxon>Gammaproteobacteria</taxon>
        <taxon>OMG group</taxon>
        <taxon>OM182 clade</taxon>
    </lineage>
</organism>
<evidence type="ECO:0000313" key="9">
    <source>
        <dbReference type="EMBL" id="KRO71527.1"/>
    </source>
</evidence>
<evidence type="ECO:0000256" key="4">
    <source>
        <dbReference type="ARBA" id="ARBA00022989"/>
    </source>
</evidence>
<keyword evidence="5 7" id="KW-0472">Membrane</keyword>
<proteinExistence type="predicted"/>
<gene>
    <name evidence="9" type="ORF">ABR69_12240</name>
</gene>
<dbReference type="AlphaFoldDB" id="A0A0R2S9C6"/>
<dbReference type="InterPro" id="IPR051791">
    <property type="entry name" value="Pra-immunoreactive"/>
</dbReference>
<feature type="region of interest" description="Disordered" evidence="6">
    <location>
        <begin position="1"/>
        <end position="24"/>
    </location>
</feature>
<name>A0A0R2S9C6_9GAMM</name>
<protein>
    <recommendedName>
        <fullName evidence="8">RDD domain-containing protein</fullName>
    </recommendedName>
</protein>
<evidence type="ECO:0000256" key="5">
    <source>
        <dbReference type="ARBA" id="ARBA00023136"/>
    </source>
</evidence>
<evidence type="ECO:0000256" key="7">
    <source>
        <dbReference type="SAM" id="Phobius"/>
    </source>
</evidence>
<evidence type="ECO:0000256" key="2">
    <source>
        <dbReference type="ARBA" id="ARBA00022475"/>
    </source>
</evidence>
<feature type="compositionally biased region" description="Basic and acidic residues" evidence="6">
    <location>
        <begin position="9"/>
        <end position="22"/>
    </location>
</feature>
<comment type="subcellular location">
    <subcellularLocation>
        <location evidence="1">Cell membrane</location>
        <topology evidence="1">Multi-pass membrane protein</topology>
    </subcellularLocation>
</comment>
<feature type="transmembrane region" description="Helical" evidence="7">
    <location>
        <begin position="125"/>
        <end position="147"/>
    </location>
</feature>
<feature type="transmembrane region" description="Helical" evidence="7">
    <location>
        <begin position="32"/>
        <end position="54"/>
    </location>
</feature>
<accession>A0A0R2S9C6</accession>